<evidence type="ECO:0000313" key="2">
    <source>
        <dbReference type="EMBL" id="PJI95181.1"/>
    </source>
</evidence>
<dbReference type="CDD" id="cd01741">
    <property type="entry name" value="GATase1_1"/>
    <property type="match status" value="1"/>
</dbReference>
<dbReference type="EMBL" id="PGTZ01000006">
    <property type="protein sequence ID" value="PJI95181.1"/>
    <property type="molecule type" value="Genomic_DNA"/>
</dbReference>
<dbReference type="NCBIfam" id="NF005743">
    <property type="entry name" value="PRK07567.1"/>
    <property type="match status" value="1"/>
</dbReference>
<dbReference type="SUPFAM" id="SSF52317">
    <property type="entry name" value="Class I glutamine amidotransferase-like"/>
    <property type="match status" value="1"/>
</dbReference>
<dbReference type="InterPro" id="IPR044992">
    <property type="entry name" value="ChyE-like"/>
</dbReference>
<dbReference type="AlphaFoldDB" id="A0A2M8WW91"/>
<name>A0A2M8WW91_9MICO</name>
<dbReference type="PANTHER" id="PTHR42695:SF5">
    <property type="entry name" value="GLUTAMINE AMIDOTRANSFERASE YLR126C-RELATED"/>
    <property type="match status" value="1"/>
</dbReference>
<evidence type="ECO:0000313" key="3">
    <source>
        <dbReference type="Proteomes" id="UP000231586"/>
    </source>
</evidence>
<dbReference type="InterPro" id="IPR017926">
    <property type="entry name" value="GATASE"/>
</dbReference>
<dbReference type="GO" id="GO:0005829">
    <property type="term" value="C:cytosol"/>
    <property type="evidence" value="ECO:0007669"/>
    <property type="project" value="TreeGrafter"/>
</dbReference>
<gene>
    <name evidence="2" type="ORF">CLV34_1037</name>
</gene>
<keyword evidence="3" id="KW-1185">Reference proteome</keyword>
<dbReference type="Gene3D" id="3.40.50.880">
    <property type="match status" value="1"/>
</dbReference>
<proteinExistence type="predicted"/>
<reference evidence="2 3" key="1">
    <citation type="submission" date="2017-11" db="EMBL/GenBank/DDBJ databases">
        <title>Genomic Encyclopedia of Archaeal and Bacterial Type Strains, Phase II (KMG-II): From Individual Species to Whole Genera.</title>
        <authorList>
            <person name="Goeker M."/>
        </authorList>
    </citation>
    <scope>NUCLEOTIDE SEQUENCE [LARGE SCALE GENOMIC DNA]</scope>
    <source>
        <strain evidence="2 3">DSM 22413</strain>
    </source>
</reference>
<sequence length="248" mass="26510">MKPFLLLATRTDDVVADAEYVAFCQYGGLAPSDLVRARLEAGPLSDTVPVLDLDDWSGVIIGGGPFNASDPEDEKSDVQRRAEAEIGAVLDAALARDVPVLGACYGVGILGTRFGGVVDKTFGEDIHAARVTLTPEGEADPLLAGLPRTFDAIVGHKEACRKLPPGAVLLATGELAPVQMFRLGRSVYATQFHPELDVPGLVGRIKAYRHDGYFPADEVDDVVASARELTVTVPQQMLARFVELATRR</sequence>
<dbReference type="PROSITE" id="PS51273">
    <property type="entry name" value="GATASE_TYPE_1"/>
    <property type="match status" value="1"/>
</dbReference>
<accession>A0A2M8WW91</accession>
<dbReference type="InterPro" id="IPR029062">
    <property type="entry name" value="Class_I_gatase-like"/>
</dbReference>
<dbReference type="RefSeq" id="WP_100349086.1">
    <property type="nucleotide sequence ID" value="NZ_PGTZ01000006.1"/>
</dbReference>
<organism evidence="2 3">
    <name type="scientific">Luteimicrobium subarcticum</name>
    <dbReference type="NCBI Taxonomy" id="620910"/>
    <lineage>
        <taxon>Bacteria</taxon>
        <taxon>Bacillati</taxon>
        <taxon>Actinomycetota</taxon>
        <taxon>Actinomycetes</taxon>
        <taxon>Micrococcales</taxon>
        <taxon>Luteimicrobium</taxon>
    </lineage>
</organism>
<dbReference type="Pfam" id="PF00117">
    <property type="entry name" value="GATase"/>
    <property type="match status" value="1"/>
</dbReference>
<dbReference type="PANTHER" id="PTHR42695">
    <property type="entry name" value="GLUTAMINE AMIDOTRANSFERASE YLR126C-RELATED"/>
    <property type="match status" value="1"/>
</dbReference>
<feature type="domain" description="Glutamine amidotransferase" evidence="1">
    <location>
        <begin position="53"/>
        <end position="196"/>
    </location>
</feature>
<protein>
    <submittedName>
        <fullName evidence="2">GMP synthase (Glutamine-hydrolysing)</fullName>
    </submittedName>
</protein>
<dbReference type="Proteomes" id="UP000231586">
    <property type="component" value="Unassembled WGS sequence"/>
</dbReference>
<comment type="caution">
    <text evidence="2">The sequence shown here is derived from an EMBL/GenBank/DDBJ whole genome shotgun (WGS) entry which is preliminary data.</text>
</comment>
<evidence type="ECO:0000259" key="1">
    <source>
        <dbReference type="Pfam" id="PF00117"/>
    </source>
</evidence>
<dbReference type="OrthoDB" id="5196541at2"/>